<dbReference type="RefSeq" id="WP_109950090.1">
    <property type="nucleotide sequence ID" value="NZ_CP029551.1"/>
</dbReference>
<dbReference type="KEGG" id="meti:DK427_03700"/>
<gene>
    <name evidence="2" type="ORF">DK427_03700</name>
</gene>
<dbReference type="OrthoDB" id="8006036at2"/>
<name>A0A2U8VNB4_9HYPH</name>
<dbReference type="Proteomes" id="UP000246058">
    <property type="component" value="Chromosome"/>
</dbReference>
<evidence type="ECO:0000256" key="1">
    <source>
        <dbReference type="SAM" id="MobiDB-lite"/>
    </source>
</evidence>
<dbReference type="AlphaFoldDB" id="A0A2U8VNB4"/>
<sequence>MADTGETRAERLKAALRDNLRRRKAQERAKAPDRVQGGTAPQPRSDAPGTDASGSGPDSDKTGL</sequence>
<keyword evidence="3" id="KW-1185">Reference proteome</keyword>
<dbReference type="EMBL" id="CP029551">
    <property type="protein sequence ID" value="AWN34958.1"/>
    <property type="molecule type" value="Genomic_DNA"/>
</dbReference>
<evidence type="ECO:0000313" key="2">
    <source>
        <dbReference type="EMBL" id="AWN34958.1"/>
    </source>
</evidence>
<proteinExistence type="predicted"/>
<reference evidence="2 3" key="1">
    <citation type="submission" date="2018-05" db="EMBL/GenBank/DDBJ databases">
        <title>Complete Genome Sequence of Methylobacterium sp. 17Sr1-43.</title>
        <authorList>
            <person name="Srinivasan S."/>
        </authorList>
    </citation>
    <scope>NUCLEOTIDE SEQUENCE [LARGE SCALE GENOMIC DNA]</scope>
    <source>
        <strain evidence="2 3">17Sr1-43</strain>
    </source>
</reference>
<feature type="compositionally biased region" description="Basic and acidic residues" evidence="1">
    <location>
        <begin position="1"/>
        <end position="19"/>
    </location>
</feature>
<accession>A0A2U8VNB4</accession>
<organism evidence="2 3">
    <name type="scientific">Methylobacterium radiodurans</name>
    <dbReference type="NCBI Taxonomy" id="2202828"/>
    <lineage>
        <taxon>Bacteria</taxon>
        <taxon>Pseudomonadati</taxon>
        <taxon>Pseudomonadota</taxon>
        <taxon>Alphaproteobacteria</taxon>
        <taxon>Hyphomicrobiales</taxon>
        <taxon>Methylobacteriaceae</taxon>
        <taxon>Methylobacterium</taxon>
    </lineage>
</organism>
<evidence type="ECO:0000313" key="3">
    <source>
        <dbReference type="Proteomes" id="UP000246058"/>
    </source>
</evidence>
<protein>
    <submittedName>
        <fullName evidence="2">Uncharacterized protein</fullName>
    </submittedName>
</protein>
<feature type="region of interest" description="Disordered" evidence="1">
    <location>
        <begin position="1"/>
        <end position="64"/>
    </location>
</feature>